<dbReference type="RefSeq" id="WP_194215280.1">
    <property type="nucleotide sequence ID" value="NZ_CP061205.1"/>
</dbReference>
<dbReference type="InterPro" id="IPR039426">
    <property type="entry name" value="TonB-dep_rcpt-like"/>
</dbReference>
<proteinExistence type="inferred from homology"/>
<evidence type="ECO:0000256" key="2">
    <source>
        <dbReference type="ARBA" id="ARBA00022448"/>
    </source>
</evidence>
<name>A0ABV7D4E7_9PROT</name>
<evidence type="ECO:0000256" key="12">
    <source>
        <dbReference type="RuleBase" id="RU003357"/>
    </source>
</evidence>
<keyword evidence="5 11" id="KW-0812">Transmembrane</keyword>
<evidence type="ECO:0000256" key="3">
    <source>
        <dbReference type="ARBA" id="ARBA00022452"/>
    </source>
</evidence>
<dbReference type="PROSITE" id="PS52016">
    <property type="entry name" value="TONB_DEPENDENT_REC_3"/>
    <property type="match status" value="1"/>
</dbReference>
<keyword evidence="16" id="KW-0675">Receptor</keyword>
<dbReference type="Pfam" id="PF07715">
    <property type="entry name" value="Plug"/>
    <property type="match status" value="1"/>
</dbReference>
<comment type="subcellular location">
    <subcellularLocation>
        <location evidence="1 11">Cell outer membrane</location>
        <topology evidence="1 11">Multi-pass membrane protein</topology>
    </subcellularLocation>
</comment>
<evidence type="ECO:0000313" key="17">
    <source>
        <dbReference type="Proteomes" id="UP001595444"/>
    </source>
</evidence>
<keyword evidence="9 11" id="KW-0472">Membrane</keyword>
<dbReference type="InterPro" id="IPR012910">
    <property type="entry name" value="Plug_dom"/>
</dbReference>
<evidence type="ECO:0000313" key="16">
    <source>
        <dbReference type="EMBL" id="MFC3051815.1"/>
    </source>
</evidence>
<comment type="caution">
    <text evidence="16">The sequence shown here is derived from an EMBL/GenBank/DDBJ whole genome shotgun (WGS) entry which is preliminary data.</text>
</comment>
<keyword evidence="13" id="KW-0732">Signal</keyword>
<dbReference type="Proteomes" id="UP001595444">
    <property type="component" value="Unassembled WGS sequence"/>
</dbReference>
<evidence type="ECO:0000256" key="8">
    <source>
        <dbReference type="ARBA" id="ARBA00023077"/>
    </source>
</evidence>
<evidence type="ECO:0000259" key="15">
    <source>
        <dbReference type="Pfam" id="PF07715"/>
    </source>
</evidence>
<evidence type="ECO:0000256" key="5">
    <source>
        <dbReference type="ARBA" id="ARBA00022692"/>
    </source>
</evidence>
<keyword evidence="8 12" id="KW-0798">TonB box</keyword>
<evidence type="ECO:0000256" key="1">
    <source>
        <dbReference type="ARBA" id="ARBA00004571"/>
    </source>
</evidence>
<dbReference type="InterPro" id="IPR036942">
    <property type="entry name" value="Beta-barrel_TonB_sf"/>
</dbReference>
<evidence type="ECO:0000256" key="9">
    <source>
        <dbReference type="ARBA" id="ARBA00023136"/>
    </source>
</evidence>
<evidence type="ECO:0000256" key="13">
    <source>
        <dbReference type="SAM" id="SignalP"/>
    </source>
</evidence>
<evidence type="ECO:0000256" key="10">
    <source>
        <dbReference type="ARBA" id="ARBA00023237"/>
    </source>
</evidence>
<evidence type="ECO:0000256" key="11">
    <source>
        <dbReference type="PROSITE-ProRule" id="PRU01360"/>
    </source>
</evidence>
<protein>
    <submittedName>
        <fullName evidence="16">TonB-dependent receptor</fullName>
    </submittedName>
</protein>
<feature type="signal peptide" evidence="13">
    <location>
        <begin position="1"/>
        <end position="20"/>
    </location>
</feature>
<dbReference type="CDD" id="cd01347">
    <property type="entry name" value="ligand_gated_channel"/>
    <property type="match status" value="1"/>
</dbReference>
<dbReference type="SUPFAM" id="SSF56935">
    <property type="entry name" value="Porins"/>
    <property type="match status" value="1"/>
</dbReference>
<gene>
    <name evidence="16" type="ORF">ACFOKA_07860</name>
</gene>
<sequence length="753" mass="82060">MKKRLLNASCLAGCVQVVIALFPGGAALGEETEKPEMWLDEIVVTAQKREQSLQDVPISVSVFGGPAIAKQNITELGDYFDLTPNIAAVNLGSLIDNQVSVRGVSNIGGAQNVVGFFVDEFNVAPLVENATYDQRLIDVERLEVLRGPQGTLFGRNASGGAISITTKKPSSEFGGYVTAGYSSFKTKLVKAAVNVPVSDTVFVRVNGFLEDSAGFLKNEGPSDATNDYTSYAVRGAVRFQPSEELTVDLALSHQDHEQGFMNSVPTGIQGDTLASLGFPIFTLDAGYFPENNDTIQTDRGRDIKAETTMATARVQYDFENVTLVSVTGIIDHDATINGEADQSGLDLWNDENYIKLNSWSTELRLQTGNDTGFNWLLGGVYAEDKNETLDRRPFSPTFFSTFFGVTVPEGTIVTPINDLETFDVTSFGLFGELSWTGLDDRLTVSAGLRWQHDEVASTFYALRNAVFPPFTAVPQDEAGEASFDSFMPRLTANYAVSDEVSIYGTVSKGAKPGGFNLATVTFPDLGLPETFDSESLWNYEVGMKAVLADRKVLLNLAAFYIDWSKIQVSSFFFDPVTFDSGVVTQNGAEASSKGFEADIAIRPVEGLEFKAAIGYQDSTFGDFPDAIIDSTGNTADASGNRLPLAPEWTYNASAEYNWFMFQDAEAFVRLEYIYRDSVFTDNEARATPPDFVGAYDYLNLRAGFDVGQIRVLAYIENLTGSDYTTGYLPPNSITGVLATVNPRRIGVSVTYDF</sequence>
<evidence type="ECO:0000256" key="4">
    <source>
        <dbReference type="ARBA" id="ARBA00022496"/>
    </source>
</evidence>
<dbReference type="Pfam" id="PF00593">
    <property type="entry name" value="TonB_dep_Rec_b-barrel"/>
    <property type="match status" value="1"/>
</dbReference>
<evidence type="ECO:0000256" key="6">
    <source>
        <dbReference type="ARBA" id="ARBA00023004"/>
    </source>
</evidence>
<keyword evidence="2 11" id="KW-0813">Transport</keyword>
<dbReference type="EMBL" id="JBHRSL010000004">
    <property type="protein sequence ID" value="MFC3051815.1"/>
    <property type="molecule type" value="Genomic_DNA"/>
</dbReference>
<reference evidence="17" key="1">
    <citation type="journal article" date="2019" name="Int. J. Syst. Evol. Microbiol.">
        <title>The Global Catalogue of Microorganisms (GCM) 10K type strain sequencing project: providing services to taxonomists for standard genome sequencing and annotation.</title>
        <authorList>
            <consortium name="The Broad Institute Genomics Platform"/>
            <consortium name="The Broad Institute Genome Sequencing Center for Infectious Disease"/>
            <person name="Wu L."/>
            <person name="Ma J."/>
        </authorList>
    </citation>
    <scope>NUCLEOTIDE SEQUENCE [LARGE SCALE GENOMIC DNA]</scope>
    <source>
        <strain evidence="17">KCTC 62164</strain>
    </source>
</reference>
<comment type="similarity">
    <text evidence="11 12">Belongs to the TonB-dependent receptor family.</text>
</comment>
<dbReference type="InterPro" id="IPR000531">
    <property type="entry name" value="Beta-barrel_TonB"/>
</dbReference>
<evidence type="ECO:0000256" key="7">
    <source>
        <dbReference type="ARBA" id="ARBA00023065"/>
    </source>
</evidence>
<accession>A0ABV7D4E7</accession>
<keyword evidence="3 11" id="KW-1134">Transmembrane beta strand</keyword>
<keyword evidence="4" id="KW-0410">Iron transport</keyword>
<keyword evidence="17" id="KW-1185">Reference proteome</keyword>
<evidence type="ECO:0000259" key="14">
    <source>
        <dbReference type="Pfam" id="PF00593"/>
    </source>
</evidence>
<keyword evidence="7" id="KW-0406">Ion transport</keyword>
<keyword evidence="6" id="KW-0408">Iron</keyword>
<feature type="domain" description="TonB-dependent receptor-like beta-barrel" evidence="14">
    <location>
        <begin position="285"/>
        <end position="718"/>
    </location>
</feature>
<dbReference type="Gene3D" id="2.40.170.20">
    <property type="entry name" value="TonB-dependent receptor, beta-barrel domain"/>
    <property type="match status" value="1"/>
</dbReference>
<dbReference type="PANTHER" id="PTHR32552:SF81">
    <property type="entry name" value="TONB-DEPENDENT OUTER MEMBRANE RECEPTOR"/>
    <property type="match status" value="1"/>
</dbReference>
<keyword evidence="10 11" id="KW-0998">Cell outer membrane</keyword>
<feature type="chain" id="PRO_5046044731" evidence="13">
    <location>
        <begin position="21"/>
        <end position="753"/>
    </location>
</feature>
<feature type="domain" description="TonB-dependent receptor plug" evidence="15">
    <location>
        <begin position="53"/>
        <end position="161"/>
    </location>
</feature>
<organism evidence="16 17">
    <name type="scientific">Kordiimonas pumila</name>
    <dbReference type="NCBI Taxonomy" id="2161677"/>
    <lineage>
        <taxon>Bacteria</taxon>
        <taxon>Pseudomonadati</taxon>
        <taxon>Pseudomonadota</taxon>
        <taxon>Alphaproteobacteria</taxon>
        <taxon>Kordiimonadales</taxon>
        <taxon>Kordiimonadaceae</taxon>
        <taxon>Kordiimonas</taxon>
    </lineage>
</organism>
<dbReference type="PANTHER" id="PTHR32552">
    <property type="entry name" value="FERRICHROME IRON RECEPTOR-RELATED"/>
    <property type="match status" value="1"/>
</dbReference>